<name>A0A511HLP1_9BACT</name>
<accession>A0A511HLP1</accession>
<comment type="caution">
    <text evidence="2">The sequence shown here is derived from an EMBL/GenBank/DDBJ whole genome shotgun (WGS) entry which is preliminary data.</text>
</comment>
<organism evidence="2 5">
    <name type="scientific">Myxococcus virescens</name>
    <dbReference type="NCBI Taxonomy" id="83456"/>
    <lineage>
        <taxon>Bacteria</taxon>
        <taxon>Pseudomonadati</taxon>
        <taxon>Myxococcota</taxon>
        <taxon>Myxococcia</taxon>
        <taxon>Myxococcales</taxon>
        <taxon>Cystobacterineae</taxon>
        <taxon>Myxococcaceae</taxon>
        <taxon>Myxococcus</taxon>
    </lineage>
</organism>
<feature type="region of interest" description="Disordered" evidence="1">
    <location>
        <begin position="1"/>
        <end position="25"/>
    </location>
</feature>
<dbReference type="AlphaFoldDB" id="A0A511HLP1"/>
<sequence length="509" mass="57498">MSKIGERLPFVSTSKTQTSPTGPKDVTAQQWVDLLGSVLPTQSVTKAAPASTFAAQAPGTPGTPQPPFGKEILPSALGPLRDERLAECIAEAYRNVFKGERWASGPERSKWLDFARELRNKDPEITAEEVRFAIQDKLRLERDGLDAHSPANTDRFISEALAWVHQCYDDKAPPPTEADMQHWRAFAADLMSKNPKTTPEELKYAIIDAVRGKVLGTDAVTPENIDKFIQDAVKWVTQCYEDKERKATPAELKEWRAFAQEQLKKDPEISPEHLKYAITDAVRAKMTGTGEATPLNIDKFIEDGVKWVTQCYEGQERKPTAGELAHWRDFARKHQKANPDITPEALKFAIQDAIRVKATGMDGTGTTNIDKFIQDAVKWVSFCYEGQERDATPEEMRRWRAFANEKKKENKDISPEELKFAIQDAMRNEKMGTDAPASNRIEDHIRAAYGWLIYLNEAGPSQPSSEPTPNELHEWKKFAEKKLKETPEMTSEELRYYILDSLRTAMANS</sequence>
<feature type="compositionally biased region" description="Polar residues" evidence="1">
    <location>
        <begin position="11"/>
        <end position="21"/>
    </location>
</feature>
<evidence type="ECO:0000313" key="3">
    <source>
        <dbReference type="EMBL" id="SDD71883.1"/>
    </source>
</evidence>
<gene>
    <name evidence="2" type="ORF">MVI01_62820</name>
    <name evidence="3" type="ORF">SAMN04488504_102405</name>
</gene>
<dbReference type="RefSeq" id="WP_090488037.1">
    <property type="nucleotide sequence ID" value="NZ_BJVY01000049.1"/>
</dbReference>
<protein>
    <submittedName>
        <fullName evidence="2">Uncharacterized protein</fullName>
    </submittedName>
</protein>
<dbReference type="Proteomes" id="UP000321224">
    <property type="component" value="Unassembled WGS sequence"/>
</dbReference>
<dbReference type="EMBL" id="BJVY01000049">
    <property type="protein sequence ID" value="GEL74498.1"/>
    <property type="molecule type" value="Genomic_DNA"/>
</dbReference>
<evidence type="ECO:0000313" key="4">
    <source>
        <dbReference type="Proteomes" id="UP000198717"/>
    </source>
</evidence>
<keyword evidence="4" id="KW-1185">Reference proteome</keyword>
<proteinExistence type="predicted"/>
<reference evidence="2 5" key="2">
    <citation type="submission" date="2019-07" db="EMBL/GenBank/DDBJ databases">
        <title>Whole genome shotgun sequence of Myxococcus virescens NBRC 100334.</title>
        <authorList>
            <person name="Hosoyama A."/>
            <person name="Uohara A."/>
            <person name="Ohji S."/>
            <person name="Ichikawa N."/>
        </authorList>
    </citation>
    <scope>NUCLEOTIDE SEQUENCE [LARGE SCALE GENOMIC DNA]</scope>
    <source>
        <strain evidence="2 5">NBRC 100334</strain>
    </source>
</reference>
<evidence type="ECO:0000313" key="5">
    <source>
        <dbReference type="Proteomes" id="UP000321224"/>
    </source>
</evidence>
<dbReference type="Proteomes" id="UP000198717">
    <property type="component" value="Unassembled WGS sequence"/>
</dbReference>
<reference evidence="3 4" key="1">
    <citation type="submission" date="2016-10" db="EMBL/GenBank/DDBJ databases">
        <authorList>
            <person name="Varghese N."/>
            <person name="Submissions S."/>
        </authorList>
    </citation>
    <scope>NUCLEOTIDE SEQUENCE [LARGE SCALE GENOMIC DNA]</scope>
    <source>
        <strain evidence="3 4">DSM 2260</strain>
    </source>
</reference>
<evidence type="ECO:0000313" key="2">
    <source>
        <dbReference type="EMBL" id="GEL74498.1"/>
    </source>
</evidence>
<evidence type="ECO:0000256" key="1">
    <source>
        <dbReference type="SAM" id="MobiDB-lite"/>
    </source>
</evidence>
<dbReference type="EMBL" id="FNAJ01000002">
    <property type="protein sequence ID" value="SDD71883.1"/>
    <property type="molecule type" value="Genomic_DNA"/>
</dbReference>